<reference evidence="3" key="1">
    <citation type="journal article" date="2014" name="Int. J. Syst. Evol. Microbiol.">
        <title>Complete genome sequence of Corynebacterium casei LMG S-19264T (=DSM 44701T), isolated from a smear-ripened cheese.</title>
        <authorList>
            <consortium name="US DOE Joint Genome Institute (JGI-PGF)"/>
            <person name="Walter F."/>
            <person name="Albersmeier A."/>
            <person name="Kalinowski J."/>
            <person name="Ruckert C."/>
        </authorList>
    </citation>
    <scope>NUCLEOTIDE SEQUENCE</scope>
    <source>
        <strain evidence="3">JCM 3302</strain>
    </source>
</reference>
<comment type="caution">
    <text evidence="3">The sequence shown here is derived from an EMBL/GenBank/DDBJ whole genome shotgun (WGS) entry which is preliminary data.</text>
</comment>
<dbReference type="EMBL" id="BNBC01000022">
    <property type="protein sequence ID" value="GHE84607.1"/>
    <property type="molecule type" value="Genomic_DNA"/>
</dbReference>
<name>A0A919A465_9ACTN</name>
<feature type="domain" description="4Fe-4S Wbl-type" evidence="2">
    <location>
        <begin position="26"/>
        <end position="89"/>
    </location>
</feature>
<dbReference type="RefSeq" id="WP_373311243.1">
    <property type="nucleotide sequence ID" value="NZ_BNBC01000022.1"/>
</dbReference>
<dbReference type="InterPro" id="IPR034768">
    <property type="entry name" value="4FE4S_WBL"/>
</dbReference>
<dbReference type="Proteomes" id="UP000641386">
    <property type="component" value="Unassembled WGS sequence"/>
</dbReference>
<feature type="compositionally biased region" description="Basic residues" evidence="1">
    <location>
        <begin position="35"/>
        <end position="51"/>
    </location>
</feature>
<evidence type="ECO:0000313" key="3">
    <source>
        <dbReference type="EMBL" id="GHE84607.1"/>
    </source>
</evidence>
<dbReference type="AlphaFoldDB" id="A0A919A465"/>
<dbReference type="Pfam" id="PF02467">
    <property type="entry name" value="Whib"/>
    <property type="match status" value="1"/>
</dbReference>
<accession>A0A919A465</accession>
<reference evidence="3" key="2">
    <citation type="submission" date="2020-09" db="EMBL/GenBank/DDBJ databases">
        <authorList>
            <person name="Sun Q."/>
            <person name="Ohkuma M."/>
        </authorList>
    </citation>
    <scope>NUCLEOTIDE SEQUENCE</scope>
    <source>
        <strain evidence="3">JCM 3302</strain>
    </source>
</reference>
<evidence type="ECO:0000256" key="1">
    <source>
        <dbReference type="SAM" id="MobiDB-lite"/>
    </source>
</evidence>
<keyword evidence="4" id="KW-1185">Reference proteome</keyword>
<sequence length="101" mass="11273">MIQASAHVLCRRTHPVPLLADPDRLPCTAADLRPRPRHRQGPRSTRPHRAKAACRRCPIATACLQWALSHPGLTPEGSWAATTARERALLRQRLTARFGKD</sequence>
<dbReference type="PROSITE" id="PS51674">
    <property type="entry name" value="4FE4S_WBL"/>
    <property type="match status" value="1"/>
</dbReference>
<gene>
    <name evidence="3" type="ORF">GCM10014715_45910</name>
</gene>
<organism evidence="3 4">
    <name type="scientific">Streptomyces spiralis</name>
    <dbReference type="NCBI Taxonomy" id="66376"/>
    <lineage>
        <taxon>Bacteria</taxon>
        <taxon>Bacillati</taxon>
        <taxon>Actinomycetota</taxon>
        <taxon>Actinomycetes</taxon>
        <taxon>Kitasatosporales</taxon>
        <taxon>Streptomycetaceae</taxon>
        <taxon>Streptomyces</taxon>
    </lineage>
</organism>
<evidence type="ECO:0000259" key="2">
    <source>
        <dbReference type="PROSITE" id="PS51674"/>
    </source>
</evidence>
<feature type="region of interest" description="Disordered" evidence="1">
    <location>
        <begin position="24"/>
        <end position="51"/>
    </location>
</feature>
<proteinExistence type="predicted"/>
<evidence type="ECO:0000313" key="4">
    <source>
        <dbReference type="Proteomes" id="UP000641386"/>
    </source>
</evidence>
<protein>
    <recommendedName>
        <fullName evidence="2">4Fe-4S Wbl-type domain-containing protein</fullName>
    </recommendedName>
</protein>